<evidence type="ECO:0000313" key="2">
    <source>
        <dbReference type="EMBL" id="MBU2711796.1"/>
    </source>
</evidence>
<dbReference type="Proteomes" id="UP000690515">
    <property type="component" value="Unassembled WGS sequence"/>
</dbReference>
<reference evidence="2 3" key="1">
    <citation type="submission" date="2021-04" db="EMBL/GenBank/DDBJ databases">
        <authorList>
            <person name="Pira H."/>
            <person name="Risdian C."/>
            <person name="Wink J."/>
        </authorList>
    </citation>
    <scope>NUCLEOTIDE SEQUENCE [LARGE SCALE GENOMIC DNA]</scope>
    <source>
        <strain evidence="2 3">WH53</strain>
    </source>
</reference>
<dbReference type="RefSeq" id="WP_215819953.1">
    <property type="nucleotide sequence ID" value="NZ_JAGSOY010000025.1"/>
</dbReference>
<comment type="caution">
    <text evidence="2">The sequence shown here is derived from an EMBL/GenBank/DDBJ whole genome shotgun (WGS) entry which is preliminary data.</text>
</comment>
<gene>
    <name evidence="2" type="ORF">KCG35_12070</name>
</gene>
<evidence type="ECO:0000256" key="1">
    <source>
        <dbReference type="SAM" id="MobiDB-lite"/>
    </source>
</evidence>
<organism evidence="2 3">
    <name type="scientific">Zooshikella harenae</name>
    <dbReference type="NCBI Taxonomy" id="2827238"/>
    <lineage>
        <taxon>Bacteria</taxon>
        <taxon>Pseudomonadati</taxon>
        <taxon>Pseudomonadota</taxon>
        <taxon>Gammaproteobacteria</taxon>
        <taxon>Oceanospirillales</taxon>
        <taxon>Zooshikellaceae</taxon>
        <taxon>Zooshikella</taxon>
    </lineage>
</organism>
<accession>A0ABS5ZES1</accession>
<dbReference type="Gene3D" id="1.10.10.2250">
    <property type="match status" value="1"/>
</dbReference>
<sequence>MNDITPAPLVIDDQLCKQLPNAKLIYTKLREGVHIAVDALEHYALYKELEKHAASYEVLFNLLGYELVYNTEGFFYFRYPDSVTSNSMSTSRKIALMIFTLVDYLQDNNFDPSSMIQEQQIELSLFEKTQESFKDLYTQADMASPQDLTNLLEWMSKRGFCQIINDTHVKFCKPIERFLAATEAIANQQMIDKHPEPSVETTEQLSDNKMTASEED</sequence>
<protein>
    <submittedName>
        <fullName evidence="2">Chromosome partition protein MukE</fullName>
    </submittedName>
</protein>
<dbReference type="InterPro" id="IPR042038">
    <property type="entry name" value="MukE_N"/>
</dbReference>
<proteinExistence type="predicted"/>
<feature type="compositionally biased region" description="Polar residues" evidence="1">
    <location>
        <begin position="199"/>
        <end position="216"/>
    </location>
</feature>
<evidence type="ECO:0000313" key="3">
    <source>
        <dbReference type="Proteomes" id="UP000690515"/>
    </source>
</evidence>
<dbReference type="InterPro" id="IPR053841">
    <property type="entry name" value="MksE"/>
</dbReference>
<name>A0ABS5ZES1_9GAMM</name>
<keyword evidence="3" id="KW-1185">Reference proteome</keyword>
<dbReference type="EMBL" id="JAGSOY010000025">
    <property type="protein sequence ID" value="MBU2711796.1"/>
    <property type="molecule type" value="Genomic_DNA"/>
</dbReference>
<dbReference type="Pfam" id="PF21980">
    <property type="entry name" value="MksE"/>
    <property type="match status" value="1"/>
</dbReference>
<feature type="region of interest" description="Disordered" evidence="1">
    <location>
        <begin position="190"/>
        <end position="216"/>
    </location>
</feature>